<evidence type="ECO:0000259" key="3">
    <source>
        <dbReference type="Pfam" id="PF00501"/>
    </source>
</evidence>
<dbReference type="AlphaFoldDB" id="A0A316UEI0"/>
<evidence type="ECO:0000256" key="1">
    <source>
        <dbReference type="ARBA" id="ARBA00006432"/>
    </source>
</evidence>
<dbReference type="InterPro" id="IPR020845">
    <property type="entry name" value="AMP-binding_CS"/>
</dbReference>
<evidence type="ECO:0000259" key="4">
    <source>
        <dbReference type="Pfam" id="PF13193"/>
    </source>
</evidence>
<dbReference type="Gene3D" id="3.40.50.980">
    <property type="match status" value="2"/>
</dbReference>
<evidence type="ECO:0000313" key="6">
    <source>
        <dbReference type="Proteomes" id="UP000245942"/>
    </source>
</evidence>
<dbReference type="RefSeq" id="XP_025350789.1">
    <property type="nucleotide sequence ID" value="XM_025493504.1"/>
</dbReference>
<dbReference type="Gene3D" id="3.30.300.30">
    <property type="match status" value="1"/>
</dbReference>
<dbReference type="EMBL" id="KZ819321">
    <property type="protein sequence ID" value="PWN23629.1"/>
    <property type="molecule type" value="Genomic_DNA"/>
</dbReference>
<reference evidence="5 6" key="1">
    <citation type="journal article" date="2018" name="Mol. Biol. Evol.">
        <title>Broad Genomic Sampling Reveals a Smut Pathogenic Ancestry of the Fungal Clade Ustilaginomycotina.</title>
        <authorList>
            <person name="Kijpornyongpan T."/>
            <person name="Mondo S.J."/>
            <person name="Barry K."/>
            <person name="Sandor L."/>
            <person name="Lee J."/>
            <person name="Lipzen A."/>
            <person name="Pangilinan J."/>
            <person name="LaButti K."/>
            <person name="Hainaut M."/>
            <person name="Henrissat B."/>
            <person name="Grigoriev I.V."/>
            <person name="Spatafora J.W."/>
            <person name="Aime M.C."/>
        </authorList>
    </citation>
    <scope>NUCLEOTIDE SEQUENCE [LARGE SCALE GENOMIC DNA]</scope>
    <source>
        <strain evidence="5 6">MCA 4718</strain>
    </source>
</reference>
<dbReference type="Gene3D" id="3.40.50.12780">
    <property type="entry name" value="N-terminal domain of ligase-like"/>
    <property type="match status" value="1"/>
</dbReference>
<gene>
    <name evidence="5" type="ORF">BCV69DRAFT_285912</name>
</gene>
<evidence type="ECO:0000313" key="5">
    <source>
        <dbReference type="EMBL" id="PWN23629.1"/>
    </source>
</evidence>
<protein>
    <submittedName>
        <fullName evidence="5">Acetyl-CoA synthetase-like protein</fullName>
    </submittedName>
</protein>
<dbReference type="Pfam" id="PF13193">
    <property type="entry name" value="AMP-binding_C"/>
    <property type="match status" value="1"/>
</dbReference>
<dbReference type="InterPro" id="IPR045851">
    <property type="entry name" value="AMP-bd_C_sf"/>
</dbReference>
<comment type="similarity">
    <text evidence="1">Belongs to the ATP-dependent AMP-binding enzyme family.</text>
</comment>
<feature type="domain" description="AMP-dependent synthetase/ligase" evidence="3">
    <location>
        <begin position="103"/>
        <end position="477"/>
    </location>
</feature>
<accession>A0A316UEI0</accession>
<dbReference type="GO" id="GO:0016405">
    <property type="term" value="F:CoA-ligase activity"/>
    <property type="evidence" value="ECO:0007669"/>
    <property type="project" value="TreeGrafter"/>
</dbReference>
<dbReference type="Gene3D" id="2.30.38.10">
    <property type="entry name" value="Luciferase, Domain 3"/>
    <property type="match status" value="1"/>
</dbReference>
<name>A0A316UEI0_9BASI</name>
<dbReference type="PANTHER" id="PTHR24096">
    <property type="entry name" value="LONG-CHAIN-FATTY-ACID--COA LIGASE"/>
    <property type="match status" value="1"/>
</dbReference>
<keyword evidence="6" id="KW-1185">Reference proteome</keyword>
<dbReference type="SUPFAM" id="SSF56801">
    <property type="entry name" value="Acetyl-CoA synthetase-like"/>
    <property type="match status" value="1"/>
</dbReference>
<dbReference type="PANTHER" id="PTHR24096:SF149">
    <property type="entry name" value="AMP-BINDING DOMAIN-CONTAINING PROTEIN-RELATED"/>
    <property type="match status" value="1"/>
</dbReference>
<feature type="domain" description="AMP-binding enzyme C-terminal" evidence="4">
    <location>
        <begin position="592"/>
        <end position="679"/>
    </location>
</feature>
<dbReference type="PROSITE" id="PS00455">
    <property type="entry name" value="AMP_BINDING"/>
    <property type="match status" value="1"/>
</dbReference>
<dbReference type="STRING" id="1684307.A0A316UEI0"/>
<dbReference type="Pfam" id="PF00501">
    <property type="entry name" value="AMP-binding"/>
    <property type="match status" value="1"/>
</dbReference>
<dbReference type="GO" id="GO:0019748">
    <property type="term" value="P:secondary metabolic process"/>
    <property type="evidence" value="ECO:0007669"/>
    <property type="project" value="TreeGrafter"/>
</dbReference>
<dbReference type="GeneID" id="37015238"/>
<dbReference type="InterPro" id="IPR025110">
    <property type="entry name" value="AMP-bd_C"/>
</dbReference>
<evidence type="ECO:0000256" key="2">
    <source>
        <dbReference type="ARBA" id="ARBA00022598"/>
    </source>
</evidence>
<sequence>MHTGISGPEYPVPRDIDAFAYLFSSHFKDLPNPNPDKFPDHTFDGKDVAPSRPTLVNGVTGAILGRQRLKDDATRLAIALQALTGPSLKWSEQNDVGRAMHSPRTTILIHLPNCIPYAPLVVGGLRAHCTVCPISSVLSANEVAYILAKARPRVLFTSLGATGKDTVLQAVELLRAKVNTGGALQEWGIKADGRQASLVREWLHQWDQDAKKPAGAVGSRLWTVNVAADYYGRLGTVAEDDWTQLLNQELTPENMAKLPSTTMTAREQKERTALLLWSSGTTGLPKGVLLAHRCILVASVASWMRPHEVGPWRDGGERWIALAPWCHIFGLGTFLLPGICQGATMVLPPPGRFDLRTFLELLSKHRATWANIAPPAVVALRNTPFLDPKSPQYLSHLDFSSLKGFMSGGAPVAPDVIVDVWKRTGKYVQMGYGASETAGTHQCRHLTLTDAIGSASELGSTGGMFINGSVRIVPAEGLSKDEMKGRHAELVEMSDLKRKRGEVAPVEPCMPGEVQIMSEALMLGYASGLGSDEQDEQGKLCSAVDASLNGFSKDGWYKSGDEGVLDAYGNLWIIGRTKETFKVKGFQVAPPELDALFSKHPALADVAAGSYHEKEEGTDVVILYVQPKDASIVAGTDAEYKQAALLAELDAWVKPLVSYYKVPRYYVFTATIPKSPSGKIIRKDLHKIDNRRHAAPKVSSRAKL</sequence>
<dbReference type="InterPro" id="IPR000873">
    <property type="entry name" value="AMP-dep_synth/lig_dom"/>
</dbReference>
<dbReference type="Proteomes" id="UP000245942">
    <property type="component" value="Unassembled WGS sequence"/>
</dbReference>
<organism evidence="5 6">
    <name type="scientific">Pseudomicrostroma glucosiphilum</name>
    <dbReference type="NCBI Taxonomy" id="1684307"/>
    <lineage>
        <taxon>Eukaryota</taxon>
        <taxon>Fungi</taxon>
        <taxon>Dikarya</taxon>
        <taxon>Basidiomycota</taxon>
        <taxon>Ustilaginomycotina</taxon>
        <taxon>Exobasidiomycetes</taxon>
        <taxon>Microstromatales</taxon>
        <taxon>Microstromatales incertae sedis</taxon>
        <taxon>Pseudomicrostroma</taxon>
    </lineage>
</organism>
<keyword evidence="2" id="KW-0436">Ligase</keyword>
<dbReference type="InterPro" id="IPR042099">
    <property type="entry name" value="ANL_N_sf"/>
</dbReference>
<proteinExistence type="inferred from homology"/>
<dbReference type="OrthoDB" id="6509636at2759"/>